<dbReference type="AlphaFoldDB" id="A0A9W6QGM6"/>
<dbReference type="Gene3D" id="3.40.50.300">
    <property type="entry name" value="P-loop containing nucleotide triphosphate hydrolases"/>
    <property type="match status" value="1"/>
</dbReference>
<dbReference type="InterPro" id="IPR027417">
    <property type="entry name" value="P-loop_NTPase"/>
</dbReference>
<proteinExistence type="predicted"/>
<sequence length="170" mass="18538">MIDQRPVVHLLVGLPGAGKTTYAKALEARGVVRVSVDEVMIARHGRLGKDYPESDHLALLGPVTDEVRARLVELVRDGVSVVLDHGLGTKAERDAYKRLVVEHGGHWRLVHFQVERAELSRRLATRNADAEHGVISPETLDWIAQRSEDPVGEGEQSPGSEFASGQAAAE</sequence>
<dbReference type="EMBL" id="BSSD01000001">
    <property type="protein sequence ID" value="GLW90083.1"/>
    <property type="molecule type" value="Genomic_DNA"/>
</dbReference>
<dbReference type="RefSeq" id="WP_285607802.1">
    <property type="nucleotide sequence ID" value="NZ_BSSD01000001.1"/>
</dbReference>
<comment type="caution">
    <text evidence="2">The sequence shown here is derived from an EMBL/GenBank/DDBJ whole genome shotgun (WGS) entry which is preliminary data.</text>
</comment>
<keyword evidence="3" id="KW-1185">Reference proteome</keyword>
<dbReference type="Pfam" id="PF13671">
    <property type="entry name" value="AAA_33"/>
    <property type="match status" value="1"/>
</dbReference>
<organism evidence="2 3">
    <name type="scientific">Actinokineospora globicatena</name>
    <dbReference type="NCBI Taxonomy" id="103729"/>
    <lineage>
        <taxon>Bacteria</taxon>
        <taxon>Bacillati</taxon>
        <taxon>Actinomycetota</taxon>
        <taxon>Actinomycetes</taxon>
        <taxon>Pseudonocardiales</taxon>
        <taxon>Pseudonocardiaceae</taxon>
        <taxon>Actinokineospora</taxon>
    </lineage>
</organism>
<accession>A0A9W6QGM6</accession>
<dbReference type="Proteomes" id="UP001165042">
    <property type="component" value="Unassembled WGS sequence"/>
</dbReference>
<evidence type="ECO:0008006" key="4">
    <source>
        <dbReference type="Google" id="ProtNLM"/>
    </source>
</evidence>
<reference evidence="2" key="1">
    <citation type="submission" date="2023-02" db="EMBL/GenBank/DDBJ databases">
        <title>Actinokineospora globicatena NBRC 15670.</title>
        <authorList>
            <person name="Ichikawa N."/>
            <person name="Sato H."/>
            <person name="Tonouchi N."/>
        </authorList>
    </citation>
    <scope>NUCLEOTIDE SEQUENCE</scope>
    <source>
        <strain evidence="2">NBRC 15670</strain>
    </source>
</reference>
<evidence type="ECO:0000256" key="1">
    <source>
        <dbReference type="SAM" id="MobiDB-lite"/>
    </source>
</evidence>
<dbReference type="SUPFAM" id="SSF52540">
    <property type="entry name" value="P-loop containing nucleoside triphosphate hydrolases"/>
    <property type="match status" value="1"/>
</dbReference>
<feature type="region of interest" description="Disordered" evidence="1">
    <location>
        <begin position="139"/>
        <end position="170"/>
    </location>
</feature>
<gene>
    <name evidence="2" type="ORF">Aglo03_08990</name>
</gene>
<name>A0A9W6QGM6_9PSEU</name>
<evidence type="ECO:0000313" key="2">
    <source>
        <dbReference type="EMBL" id="GLW90083.1"/>
    </source>
</evidence>
<evidence type="ECO:0000313" key="3">
    <source>
        <dbReference type="Proteomes" id="UP001165042"/>
    </source>
</evidence>
<protein>
    <recommendedName>
        <fullName evidence="4">AAA domain-containing protein</fullName>
    </recommendedName>
</protein>